<comment type="caution">
    <text evidence="2">The sequence shown here is derived from an EMBL/GenBank/DDBJ whole genome shotgun (WGS) entry which is preliminary data.</text>
</comment>
<dbReference type="RefSeq" id="WP_289999682.1">
    <property type="nucleotide sequence ID" value="NZ_JAUEPH010000003.1"/>
</dbReference>
<dbReference type="Proteomes" id="UP001171916">
    <property type="component" value="Unassembled WGS sequence"/>
</dbReference>
<evidence type="ECO:0000313" key="2">
    <source>
        <dbReference type="EMBL" id="MDN3204128.1"/>
    </source>
</evidence>
<reference evidence="2" key="1">
    <citation type="submission" date="2023-06" db="EMBL/GenBank/DDBJ databases">
        <title>Robiginitalea aurantiacus sp. nov. and Algoriphagus sediminis sp. nov., isolated from coastal sediment.</title>
        <authorList>
            <person name="Zhou Z.Y."/>
            <person name="An J."/>
            <person name="Jia Y.W."/>
            <person name="Du Z.J."/>
        </authorList>
    </citation>
    <scope>NUCLEOTIDE SEQUENCE</scope>
    <source>
        <strain evidence="2">C2-7</strain>
    </source>
</reference>
<feature type="region of interest" description="Disordered" evidence="1">
    <location>
        <begin position="245"/>
        <end position="271"/>
    </location>
</feature>
<evidence type="ECO:0008006" key="4">
    <source>
        <dbReference type="Google" id="ProtNLM"/>
    </source>
</evidence>
<gene>
    <name evidence="2" type="ORF">QVH07_08210</name>
</gene>
<sequence>MVLFLSSCIDEPDNPQIPGVETSQIAAVRDWFETNKTKLRLPERGSNFRTESQELILPFFEKEPDWDKFHHYYFPDGREVFETSLENATKYYPSEMSEIFVGENPADFMIQNIMFVRHETLDQFNVVIARYYPGDNESKANFDEISYNAIPVLWNGKLELFTYDERFFVGFQFEDGKIEFSYTRAVYEGDKKHSQEAMDVRCVTNYYPVGYQVCVGENCHKVIERYVSEENCFGSDGGSPSYVYSGSGSGSGVRDPATDGGGSTCSSCYDPPELPEPKLTISLDKSIKENARARCIVSKLALSSFVNEMAEFTDAEGATSNSILKLASLPSDINGQVENINGIHQISINSGILNRPDLLIARTILHEMVHAEIYRALKSNGITPLDDDFAYNFDSYVFLRTRGDSGPQHHAYMAEQLLGKMGAALMEIHKTQFPEDYQKFNQYMNYTKGIPLDFYKNLFWEGLEGTKAFDIMSQMPGTTMGKSPFENYKEDIGNAKNLMTKPCGN</sequence>
<organism evidence="2 3">
    <name type="scientific">Algoriphagus sediminis</name>
    <dbReference type="NCBI Taxonomy" id="3057113"/>
    <lineage>
        <taxon>Bacteria</taxon>
        <taxon>Pseudomonadati</taxon>
        <taxon>Bacteroidota</taxon>
        <taxon>Cytophagia</taxon>
        <taxon>Cytophagales</taxon>
        <taxon>Cyclobacteriaceae</taxon>
        <taxon>Algoriphagus</taxon>
    </lineage>
</organism>
<accession>A0ABT7YC89</accession>
<evidence type="ECO:0000256" key="1">
    <source>
        <dbReference type="SAM" id="MobiDB-lite"/>
    </source>
</evidence>
<evidence type="ECO:0000313" key="3">
    <source>
        <dbReference type="Proteomes" id="UP001171916"/>
    </source>
</evidence>
<protein>
    <recommendedName>
        <fullName evidence="4">SprT-like domain-containing protein</fullName>
    </recommendedName>
</protein>
<name>A0ABT7YC89_9BACT</name>
<proteinExistence type="predicted"/>
<keyword evidence="3" id="KW-1185">Reference proteome</keyword>
<dbReference type="EMBL" id="JAUEPH010000003">
    <property type="protein sequence ID" value="MDN3204128.1"/>
    <property type="molecule type" value="Genomic_DNA"/>
</dbReference>